<evidence type="ECO:0000256" key="5">
    <source>
        <dbReference type="ARBA" id="ARBA00022723"/>
    </source>
</evidence>
<comment type="caution">
    <text evidence="9">The sequence shown here is derived from an EMBL/GenBank/DDBJ whole genome shotgun (WGS) entry which is preliminary data.</text>
</comment>
<evidence type="ECO:0000313" key="9">
    <source>
        <dbReference type="EMBL" id="KNZ51810.1"/>
    </source>
</evidence>
<dbReference type="PANTHER" id="PTHR22930">
    <property type="match status" value="1"/>
</dbReference>
<evidence type="ECO:0000256" key="2">
    <source>
        <dbReference type="ARBA" id="ARBA00004123"/>
    </source>
</evidence>
<evidence type="ECO:0000256" key="3">
    <source>
        <dbReference type="ARBA" id="ARBA00006958"/>
    </source>
</evidence>
<dbReference type="InterPro" id="IPR045249">
    <property type="entry name" value="HARBI1-like"/>
</dbReference>
<reference evidence="9 10" key="1">
    <citation type="submission" date="2015-08" db="EMBL/GenBank/DDBJ databases">
        <title>Next Generation Sequencing and Analysis of the Genome of Puccinia sorghi L Schw, the Causal Agent of Maize Common Rust.</title>
        <authorList>
            <person name="Rochi L."/>
            <person name="Burguener G."/>
            <person name="Darino M."/>
            <person name="Turjanski A."/>
            <person name="Kreff E."/>
            <person name="Dieguez M.J."/>
            <person name="Sacco F."/>
        </authorList>
    </citation>
    <scope>NUCLEOTIDE SEQUENCE [LARGE SCALE GENOMIC DNA]</scope>
    <source>
        <strain evidence="9 10">RO10H11247</strain>
    </source>
</reference>
<accession>A0A0L6UVA9</accession>
<comment type="similarity">
    <text evidence="3">Belongs to the HARBI1 family.</text>
</comment>
<evidence type="ECO:0000256" key="4">
    <source>
        <dbReference type="ARBA" id="ARBA00022722"/>
    </source>
</evidence>
<keyword evidence="10" id="KW-1185">Reference proteome</keyword>
<dbReference type="PANTHER" id="PTHR22930:SF85">
    <property type="entry name" value="GH03217P-RELATED"/>
    <property type="match status" value="1"/>
</dbReference>
<name>A0A0L6UVA9_9BASI</name>
<feature type="domain" description="DDE Tnp4" evidence="8">
    <location>
        <begin position="117"/>
        <end position="226"/>
    </location>
</feature>
<keyword evidence="5" id="KW-0479">Metal-binding</keyword>
<comment type="subcellular location">
    <subcellularLocation>
        <location evidence="2">Nucleus</location>
    </subcellularLocation>
</comment>
<dbReference type="GO" id="GO:0004518">
    <property type="term" value="F:nuclease activity"/>
    <property type="evidence" value="ECO:0007669"/>
    <property type="project" value="UniProtKB-KW"/>
</dbReference>
<evidence type="ECO:0000313" key="10">
    <source>
        <dbReference type="Proteomes" id="UP000037035"/>
    </source>
</evidence>
<dbReference type="OrthoDB" id="2505664at2759"/>
<dbReference type="GO" id="GO:0046872">
    <property type="term" value="F:metal ion binding"/>
    <property type="evidence" value="ECO:0007669"/>
    <property type="project" value="UniProtKB-KW"/>
</dbReference>
<dbReference type="STRING" id="27349.A0A0L6UVA9"/>
<dbReference type="EMBL" id="LAVV01008835">
    <property type="protein sequence ID" value="KNZ51810.1"/>
    <property type="molecule type" value="Genomic_DNA"/>
</dbReference>
<keyword evidence="4" id="KW-0540">Nuclease</keyword>
<evidence type="ECO:0000256" key="1">
    <source>
        <dbReference type="ARBA" id="ARBA00001968"/>
    </source>
</evidence>
<evidence type="ECO:0000256" key="6">
    <source>
        <dbReference type="ARBA" id="ARBA00022801"/>
    </source>
</evidence>
<gene>
    <name evidence="9" type="ORF">VP01_37g4</name>
</gene>
<dbReference type="GO" id="GO:0005634">
    <property type="term" value="C:nucleus"/>
    <property type="evidence" value="ECO:0007669"/>
    <property type="project" value="UniProtKB-SubCell"/>
</dbReference>
<organism evidence="9 10">
    <name type="scientific">Puccinia sorghi</name>
    <dbReference type="NCBI Taxonomy" id="27349"/>
    <lineage>
        <taxon>Eukaryota</taxon>
        <taxon>Fungi</taxon>
        <taxon>Dikarya</taxon>
        <taxon>Basidiomycota</taxon>
        <taxon>Pucciniomycotina</taxon>
        <taxon>Pucciniomycetes</taxon>
        <taxon>Pucciniales</taxon>
        <taxon>Pucciniaceae</taxon>
        <taxon>Puccinia</taxon>
    </lineage>
</organism>
<evidence type="ECO:0000259" key="8">
    <source>
        <dbReference type="Pfam" id="PF13359"/>
    </source>
</evidence>
<evidence type="ECO:0000256" key="7">
    <source>
        <dbReference type="ARBA" id="ARBA00023242"/>
    </source>
</evidence>
<dbReference type="GO" id="GO:0016787">
    <property type="term" value="F:hydrolase activity"/>
    <property type="evidence" value="ECO:0007669"/>
    <property type="project" value="UniProtKB-KW"/>
</dbReference>
<dbReference type="Pfam" id="PF13359">
    <property type="entry name" value="DDE_Tnp_4"/>
    <property type="match status" value="1"/>
</dbReference>
<comment type="cofactor">
    <cofactor evidence="1">
        <name>a divalent metal cation</name>
        <dbReference type="ChEBI" id="CHEBI:60240"/>
    </cofactor>
</comment>
<dbReference type="AlphaFoldDB" id="A0A0L6UVA9"/>
<keyword evidence="7" id="KW-0539">Nucleus</keyword>
<keyword evidence="6" id="KW-0378">Hydrolase</keyword>
<dbReference type="InterPro" id="IPR027806">
    <property type="entry name" value="HARBI1_dom"/>
</dbReference>
<sequence length="281" mass="31957">MAFWLVSSGSEGSVILYCSQVVEAILSLERCVLFYFYFVFDILIDSWIPIRQYVVRPNSQGQHAMASRIARFTGLKNCFGFIDGTLLPLEEKKMIDPQDYYFQKGIYGLATLIVCDNHNTRLWENSDLNLQERTLFSPGQYLLGDSGFLTESNLVPAFKKPPHGQIPCLRKKFNQHLASLRVCNKHCIGILKSQFQLLRGLRLELMSVELMERITQWVGACVILHNYLLHDETPSISMADEDHSPSIIPDHLPCRGTNSSGNNLCKKVFQEALSHIGLNEE</sequence>
<dbReference type="VEuPathDB" id="FungiDB:VP01_37g4"/>
<protein>
    <recommendedName>
        <fullName evidence="8">DDE Tnp4 domain-containing protein</fullName>
    </recommendedName>
</protein>
<proteinExistence type="inferred from homology"/>
<dbReference type="Proteomes" id="UP000037035">
    <property type="component" value="Unassembled WGS sequence"/>
</dbReference>